<dbReference type="EMBL" id="ML737856">
    <property type="protein sequence ID" value="KAE8358966.1"/>
    <property type="molecule type" value="Genomic_DNA"/>
</dbReference>
<dbReference type="Proteomes" id="UP000326268">
    <property type="component" value="Unassembled WGS sequence"/>
</dbReference>
<keyword evidence="1" id="KW-0732">Signal</keyword>
<evidence type="ECO:0000256" key="1">
    <source>
        <dbReference type="SAM" id="SignalP"/>
    </source>
</evidence>
<name>A0A5N6ZPS9_9EURO</name>
<feature type="signal peptide" evidence="1">
    <location>
        <begin position="1"/>
        <end position="18"/>
    </location>
</feature>
<gene>
    <name evidence="2" type="ORF">BDV27DRAFT_136891</name>
</gene>
<evidence type="ECO:0000313" key="2">
    <source>
        <dbReference type="EMBL" id="KAE8358966.1"/>
    </source>
</evidence>
<dbReference type="AlphaFoldDB" id="A0A5N6ZPS9"/>
<keyword evidence="3" id="KW-1185">Reference proteome</keyword>
<protein>
    <submittedName>
        <fullName evidence="2">Uncharacterized protein</fullName>
    </submittedName>
</protein>
<dbReference type="GeneID" id="43653311"/>
<sequence>MSVPSLIIGSFLISAVHPWILSSIPDRMTMLNGTVDQQAASNADLAISTIPIHDPHFFPPPPKLFLLCRAAGKFNIRCACALQNYHLIT</sequence>
<reference evidence="2 3" key="1">
    <citation type="submission" date="2019-04" db="EMBL/GenBank/DDBJ databases">
        <title>Friends and foes A comparative genomics studyof 23 Aspergillus species from section Flavi.</title>
        <authorList>
            <consortium name="DOE Joint Genome Institute"/>
            <person name="Kjaerbolling I."/>
            <person name="Vesth T."/>
            <person name="Frisvad J.C."/>
            <person name="Nybo J.L."/>
            <person name="Theobald S."/>
            <person name="Kildgaard S."/>
            <person name="Isbrandt T."/>
            <person name="Kuo A."/>
            <person name="Sato A."/>
            <person name="Lyhne E.K."/>
            <person name="Kogle M.E."/>
            <person name="Wiebenga A."/>
            <person name="Kun R.S."/>
            <person name="Lubbers R.J."/>
            <person name="Makela M.R."/>
            <person name="Barry K."/>
            <person name="Chovatia M."/>
            <person name="Clum A."/>
            <person name="Daum C."/>
            <person name="Haridas S."/>
            <person name="He G."/>
            <person name="LaButti K."/>
            <person name="Lipzen A."/>
            <person name="Mondo S."/>
            <person name="Riley R."/>
            <person name="Salamov A."/>
            <person name="Simmons B.A."/>
            <person name="Magnuson J.K."/>
            <person name="Henrissat B."/>
            <person name="Mortensen U.H."/>
            <person name="Larsen T.O."/>
            <person name="Devries R.P."/>
            <person name="Grigoriev I.V."/>
            <person name="Machida M."/>
            <person name="Baker S.E."/>
            <person name="Andersen M.R."/>
        </authorList>
    </citation>
    <scope>NUCLEOTIDE SEQUENCE [LARGE SCALE GENOMIC DNA]</scope>
    <source>
        <strain evidence="2 3">CBS 763.97</strain>
    </source>
</reference>
<dbReference type="RefSeq" id="XP_031922047.1">
    <property type="nucleotide sequence ID" value="XM_032068865.1"/>
</dbReference>
<feature type="chain" id="PRO_5024898979" evidence="1">
    <location>
        <begin position="19"/>
        <end position="89"/>
    </location>
</feature>
<accession>A0A5N6ZPS9</accession>
<proteinExistence type="predicted"/>
<organism evidence="2 3">
    <name type="scientific">Aspergillus caelatus</name>
    <dbReference type="NCBI Taxonomy" id="61420"/>
    <lineage>
        <taxon>Eukaryota</taxon>
        <taxon>Fungi</taxon>
        <taxon>Dikarya</taxon>
        <taxon>Ascomycota</taxon>
        <taxon>Pezizomycotina</taxon>
        <taxon>Eurotiomycetes</taxon>
        <taxon>Eurotiomycetidae</taxon>
        <taxon>Eurotiales</taxon>
        <taxon>Aspergillaceae</taxon>
        <taxon>Aspergillus</taxon>
        <taxon>Aspergillus subgen. Circumdati</taxon>
    </lineage>
</organism>
<evidence type="ECO:0000313" key="3">
    <source>
        <dbReference type="Proteomes" id="UP000326268"/>
    </source>
</evidence>